<dbReference type="AlphaFoldDB" id="A0A8X8WF12"/>
<proteinExistence type="inferred from homology"/>
<dbReference type="EMBL" id="PNBA02000018">
    <property type="protein sequence ID" value="KAG6393440.1"/>
    <property type="molecule type" value="Genomic_DNA"/>
</dbReference>
<comment type="caution">
    <text evidence="3">The sequence shown here is derived from an EMBL/GenBank/DDBJ whole genome shotgun (WGS) entry which is preliminary data.</text>
</comment>
<reference evidence="3" key="1">
    <citation type="submission" date="2018-01" db="EMBL/GenBank/DDBJ databases">
        <authorList>
            <person name="Mao J.F."/>
        </authorList>
    </citation>
    <scope>NUCLEOTIDE SEQUENCE</scope>
    <source>
        <strain evidence="3">Huo1</strain>
        <tissue evidence="3">Leaf</tissue>
    </source>
</reference>
<keyword evidence="2" id="KW-0808">Transferase</keyword>
<protein>
    <submittedName>
        <fullName evidence="3">Uncharacterized protein</fullName>
    </submittedName>
</protein>
<dbReference type="Proteomes" id="UP000298416">
    <property type="component" value="Unassembled WGS sequence"/>
</dbReference>
<dbReference type="GO" id="GO:0080044">
    <property type="term" value="F:quercetin 7-O-glucosyltransferase activity"/>
    <property type="evidence" value="ECO:0007669"/>
    <property type="project" value="TreeGrafter"/>
</dbReference>
<dbReference type="SUPFAM" id="SSF53756">
    <property type="entry name" value="UDP-Glycosyltransferase/glycogen phosphorylase"/>
    <property type="match status" value="1"/>
</dbReference>
<accession>A0A8X8WF12</accession>
<organism evidence="3">
    <name type="scientific">Salvia splendens</name>
    <name type="common">Scarlet sage</name>
    <dbReference type="NCBI Taxonomy" id="180675"/>
    <lineage>
        <taxon>Eukaryota</taxon>
        <taxon>Viridiplantae</taxon>
        <taxon>Streptophyta</taxon>
        <taxon>Embryophyta</taxon>
        <taxon>Tracheophyta</taxon>
        <taxon>Spermatophyta</taxon>
        <taxon>Magnoliopsida</taxon>
        <taxon>eudicotyledons</taxon>
        <taxon>Gunneridae</taxon>
        <taxon>Pentapetalae</taxon>
        <taxon>asterids</taxon>
        <taxon>lamiids</taxon>
        <taxon>Lamiales</taxon>
        <taxon>Lamiaceae</taxon>
        <taxon>Nepetoideae</taxon>
        <taxon>Mentheae</taxon>
        <taxon>Salviinae</taxon>
        <taxon>Salvia</taxon>
        <taxon>Salvia subgen. Calosphace</taxon>
        <taxon>core Calosphace</taxon>
    </lineage>
</organism>
<reference evidence="3" key="2">
    <citation type="submission" date="2020-08" db="EMBL/GenBank/DDBJ databases">
        <title>Plant Genome Project.</title>
        <authorList>
            <person name="Zhang R.-G."/>
        </authorList>
    </citation>
    <scope>NUCLEOTIDE SEQUENCE</scope>
    <source>
        <strain evidence="3">Huo1</strain>
        <tissue evidence="3">Leaf</tissue>
    </source>
</reference>
<comment type="similarity">
    <text evidence="1">Belongs to the UDP-glycosyltransferase family.</text>
</comment>
<evidence type="ECO:0000313" key="4">
    <source>
        <dbReference type="Proteomes" id="UP000298416"/>
    </source>
</evidence>
<dbReference type="GO" id="GO:0080043">
    <property type="term" value="F:quercetin 3-O-glucosyltransferase activity"/>
    <property type="evidence" value="ECO:0007669"/>
    <property type="project" value="TreeGrafter"/>
</dbReference>
<keyword evidence="4" id="KW-1185">Reference proteome</keyword>
<dbReference type="PANTHER" id="PTHR11926">
    <property type="entry name" value="GLUCOSYL/GLUCURONOSYL TRANSFERASES"/>
    <property type="match status" value="1"/>
</dbReference>
<dbReference type="Gene3D" id="3.40.50.2000">
    <property type="entry name" value="Glycogen Phosphorylase B"/>
    <property type="match status" value="1"/>
</dbReference>
<sequence length="129" mass="14132">MSKICKRKTTGEREPISGGCQFSSGEKIIAWRSSPSSLMSVGCFVSHYRWESVAAGVSVVAMAQAMDQVTNAKLVEDSWRCGVRAMKGEIVEADEIGRLLAREAVDDGGSSQVNLKMFTEHKKFDVWLG</sequence>
<keyword evidence="2" id="KW-0328">Glycosyltransferase</keyword>
<evidence type="ECO:0000313" key="3">
    <source>
        <dbReference type="EMBL" id="KAG6393440.1"/>
    </source>
</evidence>
<name>A0A8X8WF12_SALSN</name>
<gene>
    <name evidence="3" type="ORF">SASPL_147681</name>
</gene>
<evidence type="ECO:0000256" key="2">
    <source>
        <dbReference type="ARBA" id="ARBA00022676"/>
    </source>
</evidence>
<dbReference type="PANTHER" id="PTHR11926:SF870">
    <property type="entry name" value="UDP-GLYCOSYLTRANSFERASE 75B1"/>
    <property type="match status" value="1"/>
</dbReference>
<evidence type="ECO:0000256" key="1">
    <source>
        <dbReference type="ARBA" id="ARBA00009995"/>
    </source>
</evidence>